<dbReference type="OrthoDB" id="4161589at2759"/>
<reference evidence="2" key="1">
    <citation type="submission" date="2019-04" db="EMBL/GenBank/DDBJ databases">
        <title>Friends and foes A comparative genomics studyof 23 Aspergillus species from section Flavi.</title>
        <authorList>
            <consortium name="DOE Joint Genome Institute"/>
            <person name="Kjaerbolling I."/>
            <person name="Vesth T."/>
            <person name="Frisvad J.C."/>
            <person name="Nybo J.L."/>
            <person name="Theobald S."/>
            <person name="Kildgaard S."/>
            <person name="Isbrandt T."/>
            <person name="Kuo A."/>
            <person name="Sato A."/>
            <person name="Lyhne E.K."/>
            <person name="Kogle M.E."/>
            <person name="Wiebenga A."/>
            <person name="Kun R.S."/>
            <person name="Lubbers R.J."/>
            <person name="Makela M.R."/>
            <person name="Barry K."/>
            <person name="Chovatia M."/>
            <person name="Clum A."/>
            <person name="Daum C."/>
            <person name="Haridas S."/>
            <person name="He G."/>
            <person name="LaButti K."/>
            <person name="Lipzen A."/>
            <person name="Mondo S."/>
            <person name="Riley R."/>
            <person name="Salamov A."/>
            <person name="Simmons B.A."/>
            <person name="Magnuson J.K."/>
            <person name="Henrissat B."/>
            <person name="Mortensen U.H."/>
            <person name="Larsen T.O."/>
            <person name="Devries R.P."/>
            <person name="Grigoriev I.V."/>
            <person name="Machida M."/>
            <person name="Baker S.E."/>
            <person name="Andersen M.R."/>
        </authorList>
    </citation>
    <scope>NUCLEOTIDE SEQUENCE [LARGE SCALE GENOMIC DNA]</scope>
    <source>
        <strain evidence="2">IBT 14317</strain>
    </source>
</reference>
<dbReference type="CDD" id="cd14688">
    <property type="entry name" value="bZIP_YAP"/>
    <property type="match status" value="1"/>
</dbReference>
<dbReference type="Proteomes" id="UP000326877">
    <property type="component" value="Unassembled WGS sequence"/>
</dbReference>
<feature type="region of interest" description="Disordered" evidence="1">
    <location>
        <begin position="1"/>
        <end position="31"/>
    </location>
</feature>
<accession>A0A5N7CKC7</accession>
<dbReference type="PANTHER" id="PTHR37012:SF6">
    <property type="entry name" value="BZIP TRANSCRIPTION FACTOR"/>
    <property type="match status" value="1"/>
</dbReference>
<dbReference type="EMBL" id="ML735225">
    <property type="protein sequence ID" value="KAE8394138.1"/>
    <property type="molecule type" value="Genomic_DNA"/>
</dbReference>
<evidence type="ECO:0000256" key="1">
    <source>
        <dbReference type="SAM" id="MobiDB-lite"/>
    </source>
</evidence>
<dbReference type="InterPro" id="IPR021833">
    <property type="entry name" value="DUF3425"/>
</dbReference>
<feature type="compositionally biased region" description="Basic and acidic residues" evidence="1">
    <location>
        <begin position="13"/>
        <end position="31"/>
    </location>
</feature>
<dbReference type="PANTHER" id="PTHR37012">
    <property type="entry name" value="B-ZIP TRANSCRIPTION FACTOR (EUROFUNG)-RELATED"/>
    <property type="match status" value="1"/>
</dbReference>
<feature type="compositionally biased region" description="Polar residues" evidence="1">
    <location>
        <begin position="1"/>
        <end position="12"/>
    </location>
</feature>
<evidence type="ECO:0008006" key="3">
    <source>
        <dbReference type="Google" id="ProtNLM"/>
    </source>
</evidence>
<organism evidence="2">
    <name type="scientific">Petromyces alliaceus</name>
    <name type="common">Aspergillus alliaceus</name>
    <dbReference type="NCBI Taxonomy" id="209559"/>
    <lineage>
        <taxon>Eukaryota</taxon>
        <taxon>Fungi</taxon>
        <taxon>Dikarya</taxon>
        <taxon>Ascomycota</taxon>
        <taxon>Pezizomycotina</taxon>
        <taxon>Eurotiomycetes</taxon>
        <taxon>Eurotiomycetidae</taxon>
        <taxon>Eurotiales</taxon>
        <taxon>Aspergillaceae</taxon>
        <taxon>Aspergillus</taxon>
        <taxon>Aspergillus subgen. Circumdati</taxon>
    </lineage>
</organism>
<evidence type="ECO:0000313" key="2">
    <source>
        <dbReference type="EMBL" id="KAE8394138.1"/>
    </source>
</evidence>
<dbReference type="AlphaFoldDB" id="A0A5N7CKC7"/>
<dbReference type="Pfam" id="PF11905">
    <property type="entry name" value="DUF3425"/>
    <property type="match status" value="1"/>
</dbReference>
<name>A0A5N7CKC7_PETAA</name>
<sequence length="394" mass="44606">MSSTRHNASTNSSERKRLRDRRAQQTLRDKRESRLRALEERVAYCETNHCNELIQNHMIAVEPMRRENEALLARHEQLRRLIHGWDRQDTGPPASSLILPPTCMASEPLPTSTIASCSSGAEMVLADPQLPPVSGWTVPGFAHLGPSADGFTAPYINGTWPVGFGDQSANSLIVDIPLPSLSLAQTAPCPLFTNEEYALATANTRGWTRWVTSTGSIAKFPAVPSPLDLLHGSRRNWLADQINRLLRRFALREPDRLAYSWIAYVFLRWRINPTPLTFSHLPDFLQPVAGQLQQDQTIEMVFILWPQLRINLLENSDTIDPIELDNYAAGGCRVRWPSSKSIWEWDSDENIYIKPEFFQTFMTRSGWGLSSTFINKFPVLVKGIDVEAIRFDIP</sequence>
<protein>
    <recommendedName>
        <fullName evidence="3">BZIP domain-containing protein</fullName>
    </recommendedName>
</protein>
<gene>
    <name evidence="2" type="ORF">BDV23DRAFT_147946</name>
</gene>
<proteinExistence type="predicted"/>